<sequence length="341" mass="39964">MKRYTITPQNRKSIKLNPTTLKPTQFPRMSLATDDAVQKEHRNTRDKIYKAACIENIVKFLTENAYDSAFSHKILGNPSNKDFQNIFKFIYSFIDSTPFLKFEDDVLGILKLLKYPYCNEITRSQLTAVTPHTWPVVLSMMSWMVDLIRRSDEIENQTATVEDEFYEYVCEGYMKFMEGEEDESLDQQFIDKISLMHSKETSEIEIQKNEVELMMGELENLKSKFDDLSKLETKKKKINDDLNALIINDKQLEAKKTKYISAIEKIVEEITTIESQIDELIKVKNELVVQINSQIINPNDIKEMNIEKVELFKELERLKPERESLSKIIEASRKQSCRKNR</sequence>
<organism evidence="13 14">
    <name type="scientific">Vittaforma corneae (strain ATCC 50505)</name>
    <name type="common">Microsporidian parasite</name>
    <name type="synonym">Nosema corneum</name>
    <dbReference type="NCBI Taxonomy" id="993615"/>
    <lineage>
        <taxon>Eukaryota</taxon>
        <taxon>Fungi</taxon>
        <taxon>Fungi incertae sedis</taxon>
        <taxon>Microsporidia</taxon>
        <taxon>Nosematidae</taxon>
        <taxon>Vittaforma</taxon>
    </lineage>
</organism>
<dbReference type="GeneID" id="19880796"/>
<dbReference type="PANTHER" id="PTHR10643">
    <property type="entry name" value="KINETOCHORE PROTEIN NDC80"/>
    <property type="match status" value="1"/>
</dbReference>
<evidence type="ECO:0000313" key="13">
    <source>
        <dbReference type="EMBL" id="ELA42763.1"/>
    </source>
</evidence>
<keyword evidence="7 10" id="KW-0539">Nucleus</keyword>
<keyword evidence="5 10" id="KW-0995">Kinetochore</keyword>
<dbReference type="GO" id="GO:0005634">
    <property type="term" value="C:nucleus"/>
    <property type="evidence" value="ECO:0007669"/>
    <property type="project" value="UniProtKB-SubCell"/>
</dbReference>
<name>L2GPE7_VITCO</name>
<accession>L2GPE7</accession>
<proteinExistence type="inferred from homology"/>
<evidence type="ECO:0000256" key="2">
    <source>
        <dbReference type="ARBA" id="ARBA00022454"/>
    </source>
</evidence>
<evidence type="ECO:0000256" key="1">
    <source>
        <dbReference type="ARBA" id="ARBA00007050"/>
    </source>
</evidence>
<comment type="subunit">
    <text evidence="10">Component of the NDC80 complex.</text>
</comment>
<dbReference type="OMA" id="EERCANI"/>
<evidence type="ECO:0000256" key="3">
    <source>
        <dbReference type="ARBA" id="ARBA00022618"/>
    </source>
</evidence>
<dbReference type="HOGENOM" id="CLU_814324_0_0_1"/>
<keyword evidence="8 10" id="KW-0131">Cell cycle</keyword>
<evidence type="ECO:0000256" key="10">
    <source>
        <dbReference type="RuleBase" id="RU368072"/>
    </source>
</evidence>
<evidence type="ECO:0000313" key="14">
    <source>
        <dbReference type="Proteomes" id="UP000011082"/>
    </source>
</evidence>
<dbReference type="STRING" id="993615.L2GPE7"/>
<protein>
    <recommendedName>
        <fullName evidence="10">Kinetochore protein NDC80</fullName>
    </recommendedName>
</protein>
<dbReference type="GO" id="GO:0051315">
    <property type="term" value="P:attachment of mitotic spindle microtubules to kinetochore"/>
    <property type="evidence" value="ECO:0007669"/>
    <property type="project" value="UniProtKB-UniRule"/>
</dbReference>
<evidence type="ECO:0000256" key="4">
    <source>
        <dbReference type="ARBA" id="ARBA00022776"/>
    </source>
</evidence>
<keyword evidence="14" id="KW-1185">Reference proteome</keyword>
<evidence type="ECO:0000256" key="8">
    <source>
        <dbReference type="ARBA" id="ARBA00023306"/>
    </source>
</evidence>
<dbReference type="AlphaFoldDB" id="L2GPE7"/>
<evidence type="ECO:0000256" key="11">
    <source>
        <dbReference type="SAM" id="Coils"/>
    </source>
</evidence>
<comment type="similarity">
    <text evidence="1 10">Belongs to the NDC80/HEC1 family.</text>
</comment>
<feature type="domain" description="Kinetochore protein Ndc80 CH" evidence="12">
    <location>
        <begin position="33"/>
        <end position="150"/>
    </location>
</feature>
<keyword evidence="9 10" id="KW-0137">Centromere</keyword>
<dbReference type="Gene3D" id="1.10.418.30">
    <property type="entry name" value="Ncd80 complex, Ncd80 subunit"/>
    <property type="match status" value="1"/>
</dbReference>
<evidence type="ECO:0000256" key="5">
    <source>
        <dbReference type="ARBA" id="ARBA00022838"/>
    </source>
</evidence>
<evidence type="ECO:0000256" key="7">
    <source>
        <dbReference type="ARBA" id="ARBA00023242"/>
    </source>
</evidence>
<dbReference type="EMBL" id="JH370130">
    <property type="protein sequence ID" value="ELA42763.1"/>
    <property type="molecule type" value="Genomic_DNA"/>
</dbReference>
<dbReference type="InterPro" id="IPR038273">
    <property type="entry name" value="Ndc80_sf"/>
</dbReference>
<dbReference type="Proteomes" id="UP000011082">
    <property type="component" value="Unassembled WGS sequence"/>
</dbReference>
<dbReference type="GO" id="GO:0031262">
    <property type="term" value="C:Ndc80 complex"/>
    <property type="evidence" value="ECO:0007669"/>
    <property type="project" value="UniProtKB-UniRule"/>
</dbReference>
<keyword evidence="4 10" id="KW-0498">Mitosis</keyword>
<evidence type="ECO:0000256" key="9">
    <source>
        <dbReference type="ARBA" id="ARBA00023328"/>
    </source>
</evidence>
<dbReference type="InterPro" id="IPR055260">
    <property type="entry name" value="Ndc80_CH"/>
</dbReference>
<dbReference type="OrthoDB" id="7459479at2759"/>
<evidence type="ECO:0000259" key="12">
    <source>
        <dbReference type="Pfam" id="PF03801"/>
    </source>
</evidence>
<feature type="coiled-coil region" evidence="11">
    <location>
        <begin position="204"/>
        <end position="283"/>
    </location>
</feature>
<gene>
    <name evidence="13" type="ORF">VICG_00078</name>
</gene>
<dbReference type="InterPro" id="IPR005550">
    <property type="entry name" value="Kinetochore_Ndc80"/>
</dbReference>
<comment type="subcellular location">
    <subcellularLocation>
        <location evidence="10">Chromosome</location>
        <location evidence="10">Centromere</location>
        <location evidence="10">Kinetochore</location>
    </subcellularLocation>
    <subcellularLocation>
        <location evidence="10">Nucleus</location>
    </subcellularLocation>
</comment>
<dbReference type="PANTHER" id="PTHR10643:SF2">
    <property type="entry name" value="KINETOCHORE PROTEIN NDC80 HOMOLOG"/>
    <property type="match status" value="1"/>
</dbReference>
<keyword evidence="3 10" id="KW-0132">Cell division</keyword>
<reference evidence="14" key="1">
    <citation type="submission" date="2011-05" db="EMBL/GenBank/DDBJ databases">
        <title>The genome sequence of Vittaforma corneae strain ATCC 50505.</title>
        <authorList>
            <consortium name="The Broad Institute Genome Sequencing Platform"/>
            <person name="Cuomo C."/>
            <person name="Didier E."/>
            <person name="Bowers L."/>
            <person name="Young S.K."/>
            <person name="Zeng Q."/>
            <person name="Gargeya S."/>
            <person name="Fitzgerald M."/>
            <person name="Haas B."/>
            <person name="Abouelleil A."/>
            <person name="Alvarado L."/>
            <person name="Arachchi H.M."/>
            <person name="Berlin A."/>
            <person name="Chapman S.B."/>
            <person name="Gearin G."/>
            <person name="Goldberg J."/>
            <person name="Griggs A."/>
            <person name="Gujja S."/>
            <person name="Hansen M."/>
            <person name="Heiman D."/>
            <person name="Howarth C."/>
            <person name="Larimer J."/>
            <person name="Lui A."/>
            <person name="MacDonald P.J.P."/>
            <person name="McCowen C."/>
            <person name="Montmayeur A."/>
            <person name="Murphy C."/>
            <person name="Neiman D."/>
            <person name="Pearson M."/>
            <person name="Priest M."/>
            <person name="Roberts A."/>
            <person name="Saif S."/>
            <person name="Shea T."/>
            <person name="Sisk P."/>
            <person name="Stolte C."/>
            <person name="Sykes S."/>
            <person name="Wortman J."/>
            <person name="Nusbaum C."/>
            <person name="Birren B."/>
        </authorList>
    </citation>
    <scope>NUCLEOTIDE SEQUENCE [LARGE SCALE GENOMIC DNA]</scope>
    <source>
        <strain evidence="14">ATCC 50505</strain>
    </source>
</reference>
<evidence type="ECO:0000256" key="6">
    <source>
        <dbReference type="ARBA" id="ARBA00023054"/>
    </source>
</evidence>
<keyword evidence="6 11" id="KW-0175">Coiled coil</keyword>
<keyword evidence="2 10" id="KW-0158">Chromosome</keyword>
<dbReference type="InParanoid" id="L2GPE7"/>
<comment type="function">
    <text evidence="10">Acts as a component of the essential kinetochore-associated NDC80 complex, which is required for chromosome segregation and spindle checkpoint activity.</text>
</comment>
<dbReference type="Pfam" id="PF03801">
    <property type="entry name" value="Ndc80_HEC"/>
    <property type="match status" value="1"/>
</dbReference>
<dbReference type="FunCoup" id="L2GPE7">
    <property type="interactions" value="86"/>
</dbReference>
<dbReference type="RefSeq" id="XP_007603531.1">
    <property type="nucleotide sequence ID" value="XM_007603469.1"/>
</dbReference>
<dbReference type="VEuPathDB" id="MicrosporidiaDB:VICG_00078"/>
<dbReference type="GO" id="GO:0051301">
    <property type="term" value="P:cell division"/>
    <property type="evidence" value="ECO:0007669"/>
    <property type="project" value="UniProtKB-UniRule"/>
</dbReference>